<dbReference type="RefSeq" id="WP_175371179.1">
    <property type="nucleotide sequence ID" value="NZ_JABWCS010000202.1"/>
</dbReference>
<dbReference type="Proteomes" id="UP000564806">
    <property type="component" value="Unassembled WGS sequence"/>
</dbReference>
<dbReference type="InterPro" id="IPR050832">
    <property type="entry name" value="Bact_Acetyltransf"/>
</dbReference>
<proteinExistence type="predicted"/>
<sequence length="181" mass="20069">MGHIHEVSVREATAQDREAIAELMLEAYSQYAAVMPELSWKEYSSSIRESAYGDRPKARIIAEIDGQIVGSVQLFLSSEAAYGKPELGIESPIIRLLAVSPNARGRGIATLLIQESIRRSLELGASTLNLHTSDMMASAIQLYEKLGFQRAYETDIDNGDHLVKGFRLDLDQLQFRQNAVS</sequence>
<dbReference type="Gene3D" id="3.40.630.30">
    <property type="match status" value="1"/>
</dbReference>
<dbReference type="EMBL" id="JABWCS010000202">
    <property type="protein sequence ID" value="NUU60600.1"/>
    <property type="molecule type" value="Genomic_DNA"/>
</dbReference>
<dbReference type="Pfam" id="PF00583">
    <property type="entry name" value="Acetyltransf_1"/>
    <property type="match status" value="1"/>
</dbReference>
<dbReference type="PANTHER" id="PTHR43877">
    <property type="entry name" value="AMINOALKYLPHOSPHONATE N-ACETYLTRANSFERASE-RELATED-RELATED"/>
    <property type="match status" value="1"/>
</dbReference>
<dbReference type="SUPFAM" id="SSF55729">
    <property type="entry name" value="Acyl-CoA N-acyltransferases (Nat)"/>
    <property type="match status" value="1"/>
</dbReference>
<evidence type="ECO:0000313" key="4">
    <source>
        <dbReference type="EMBL" id="NUU60600.1"/>
    </source>
</evidence>
<feature type="domain" description="N-acetyltransferase" evidence="3">
    <location>
        <begin position="7"/>
        <end position="169"/>
    </location>
</feature>
<evidence type="ECO:0000259" key="3">
    <source>
        <dbReference type="PROSITE" id="PS51186"/>
    </source>
</evidence>
<accession>A0A850ELD7</accession>
<keyword evidence="1 4" id="KW-0808">Transferase</keyword>
<dbReference type="GO" id="GO:0016747">
    <property type="term" value="F:acyltransferase activity, transferring groups other than amino-acyl groups"/>
    <property type="evidence" value="ECO:0007669"/>
    <property type="project" value="InterPro"/>
</dbReference>
<organism evidence="4 5">
    <name type="scientific">Paenibacillus agri</name>
    <dbReference type="NCBI Taxonomy" id="2744309"/>
    <lineage>
        <taxon>Bacteria</taxon>
        <taxon>Bacillati</taxon>
        <taxon>Bacillota</taxon>
        <taxon>Bacilli</taxon>
        <taxon>Bacillales</taxon>
        <taxon>Paenibacillaceae</taxon>
        <taxon>Paenibacillus</taxon>
    </lineage>
</organism>
<keyword evidence="5" id="KW-1185">Reference proteome</keyword>
<evidence type="ECO:0000256" key="1">
    <source>
        <dbReference type="ARBA" id="ARBA00022679"/>
    </source>
</evidence>
<dbReference type="AlphaFoldDB" id="A0A850ELD7"/>
<keyword evidence="2" id="KW-0012">Acyltransferase</keyword>
<evidence type="ECO:0000313" key="5">
    <source>
        <dbReference type="Proteomes" id="UP000564806"/>
    </source>
</evidence>
<dbReference type="InterPro" id="IPR016181">
    <property type="entry name" value="Acyl_CoA_acyltransferase"/>
</dbReference>
<gene>
    <name evidence="4" type="ORF">HPT30_09615</name>
</gene>
<comment type="caution">
    <text evidence="4">The sequence shown here is derived from an EMBL/GenBank/DDBJ whole genome shotgun (WGS) entry which is preliminary data.</text>
</comment>
<reference evidence="4" key="1">
    <citation type="submission" date="2020-06" db="EMBL/GenBank/DDBJ databases">
        <title>Paenibacillus sp. nov., isolated from soil.</title>
        <authorList>
            <person name="Seo Y.L."/>
        </authorList>
    </citation>
    <scope>NUCLEOTIDE SEQUENCE [LARGE SCALE GENOMIC DNA]</scope>
    <source>
        <strain evidence="4">JW14</strain>
    </source>
</reference>
<evidence type="ECO:0000256" key="2">
    <source>
        <dbReference type="ARBA" id="ARBA00023315"/>
    </source>
</evidence>
<protein>
    <submittedName>
        <fullName evidence="4">GNAT family N-acetyltransferase</fullName>
    </submittedName>
</protein>
<dbReference type="InterPro" id="IPR000182">
    <property type="entry name" value="GNAT_dom"/>
</dbReference>
<dbReference type="PROSITE" id="PS51186">
    <property type="entry name" value="GNAT"/>
    <property type="match status" value="1"/>
</dbReference>
<name>A0A850ELD7_9BACL</name>
<dbReference type="CDD" id="cd04301">
    <property type="entry name" value="NAT_SF"/>
    <property type="match status" value="1"/>
</dbReference>